<gene>
    <name evidence="10" type="primary">NDAI0B01720</name>
    <name evidence="10" type="ordered locus">NDAI_0B01720</name>
</gene>
<dbReference type="InterPro" id="IPR033876">
    <property type="entry name" value="SAP-like"/>
</dbReference>
<protein>
    <recommendedName>
        <fullName evidence="9">Peptidase A1 domain-containing protein</fullName>
    </recommendedName>
</protein>
<dbReference type="CDD" id="cd05474">
    <property type="entry name" value="SAP_like"/>
    <property type="match status" value="1"/>
</dbReference>
<evidence type="ECO:0000256" key="3">
    <source>
        <dbReference type="ARBA" id="ARBA00022729"/>
    </source>
</evidence>
<dbReference type="GO" id="GO:0006508">
    <property type="term" value="P:proteolysis"/>
    <property type="evidence" value="ECO:0007669"/>
    <property type="project" value="UniProtKB-KW"/>
</dbReference>
<keyword evidence="11" id="KW-1185">Reference proteome</keyword>
<dbReference type="EMBL" id="HE580268">
    <property type="protein sequence ID" value="CCD23206.1"/>
    <property type="molecule type" value="Genomic_DNA"/>
</dbReference>
<dbReference type="eggNOG" id="KOG1339">
    <property type="taxonomic scope" value="Eukaryota"/>
</dbReference>
<dbReference type="GO" id="GO:0000747">
    <property type="term" value="P:conjugation with cellular fusion"/>
    <property type="evidence" value="ECO:0007669"/>
    <property type="project" value="EnsemblFungi"/>
</dbReference>
<dbReference type="MEROPS" id="A01.015"/>
<keyword evidence="3 8" id="KW-0732">Signal</keyword>
<dbReference type="AlphaFoldDB" id="G0W5Z5"/>
<evidence type="ECO:0000313" key="11">
    <source>
        <dbReference type="Proteomes" id="UP000000689"/>
    </source>
</evidence>
<evidence type="ECO:0000259" key="9">
    <source>
        <dbReference type="PROSITE" id="PS51767"/>
    </source>
</evidence>
<dbReference type="OrthoDB" id="771136at2759"/>
<name>G0W5Z5_NAUDC</name>
<dbReference type="GO" id="GO:0043171">
    <property type="term" value="P:peptide catabolic process"/>
    <property type="evidence" value="ECO:0007669"/>
    <property type="project" value="EnsemblFungi"/>
</dbReference>
<dbReference type="PRINTS" id="PR00792">
    <property type="entry name" value="PEPSIN"/>
</dbReference>
<dbReference type="SUPFAM" id="SSF50630">
    <property type="entry name" value="Acid proteases"/>
    <property type="match status" value="1"/>
</dbReference>
<dbReference type="GO" id="GO:0004190">
    <property type="term" value="F:aspartic-type endopeptidase activity"/>
    <property type="evidence" value="ECO:0007669"/>
    <property type="project" value="UniProtKB-KW"/>
</dbReference>
<feature type="signal peptide" evidence="8">
    <location>
        <begin position="1"/>
        <end position="27"/>
    </location>
</feature>
<evidence type="ECO:0000256" key="4">
    <source>
        <dbReference type="ARBA" id="ARBA00022750"/>
    </source>
</evidence>
<dbReference type="InterPro" id="IPR021109">
    <property type="entry name" value="Peptidase_aspartic_dom_sf"/>
</dbReference>
<organism evidence="10 11">
    <name type="scientific">Naumovozyma dairenensis (strain ATCC 10597 / BCRC 20456 / CBS 421 / NBRC 0211 / NRRL Y-12639)</name>
    <name type="common">Saccharomyces dairenensis</name>
    <dbReference type="NCBI Taxonomy" id="1071378"/>
    <lineage>
        <taxon>Eukaryota</taxon>
        <taxon>Fungi</taxon>
        <taxon>Dikarya</taxon>
        <taxon>Ascomycota</taxon>
        <taxon>Saccharomycotina</taxon>
        <taxon>Saccharomycetes</taxon>
        <taxon>Saccharomycetales</taxon>
        <taxon>Saccharomycetaceae</taxon>
        <taxon>Naumovozyma</taxon>
    </lineage>
</organism>
<evidence type="ECO:0000256" key="1">
    <source>
        <dbReference type="ARBA" id="ARBA00007447"/>
    </source>
</evidence>
<dbReference type="Pfam" id="PF00026">
    <property type="entry name" value="Asp"/>
    <property type="match status" value="1"/>
</dbReference>
<feature type="active site" evidence="6">
    <location>
        <position position="74"/>
    </location>
</feature>
<keyword evidence="4 7" id="KW-0064">Aspartyl protease</keyword>
<evidence type="ECO:0000313" key="10">
    <source>
        <dbReference type="EMBL" id="CCD23206.1"/>
    </source>
</evidence>
<dbReference type="GO" id="GO:0009277">
    <property type="term" value="C:fungal-type cell wall"/>
    <property type="evidence" value="ECO:0007669"/>
    <property type="project" value="EnsemblFungi"/>
</dbReference>
<dbReference type="HOGENOM" id="CLU_013253_9_1_1"/>
<dbReference type="STRING" id="1071378.G0W5Z5"/>
<dbReference type="PROSITE" id="PS51767">
    <property type="entry name" value="PEPTIDASE_A1"/>
    <property type="match status" value="1"/>
</dbReference>
<dbReference type="OMA" id="TSGETWI"/>
<evidence type="ECO:0000256" key="8">
    <source>
        <dbReference type="SAM" id="SignalP"/>
    </source>
</evidence>
<proteinExistence type="inferred from homology"/>
<dbReference type="InterPro" id="IPR001969">
    <property type="entry name" value="Aspartic_peptidase_AS"/>
</dbReference>
<dbReference type="PROSITE" id="PS00141">
    <property type="entry name" value="ASP_PROTEASE"/>
    <property type="match status" value="2"/>
</dbReference>
<dbReference type="RefSeq" id="XP_003668449.1">
    <property type="nucleotide sequence ID" value="XM_003668401.1"/>
</dbReference>
<dbReference type="Proteomes" id="UP000000689">
    <property type="component" value="Chromosome 2"/>
</dbReference>
<dbReference type="GO" id="GO:0005576">
    <property type="term" value="C:extracellular region"/>
    <property type="evidence" value="ECO:0007669"/>
    <property type="project" value="EnsemblFungi"/>
</dbReference>
<dbReference type="KEGG" id="ndi:NDAI_0B01720"/>
<accession>G0W5Z5</accession>
<dbReference type="Gene3D" id="2.40.70.10">
    <property type="entry name" value="Acid Proteases"/>
    <property type="match status" value="2"/>
</dbReference>
<comment type="similarity">
    <text evidence="1 7">Belongs to the peptidase A1 family.</text>
</comment>
<dbReference type="InterPro" id="IPR033121">
    <property type="entry name" value="PEPTIDASE_A1"/>
</dbReference>
<feature type="active site" evidence="6">
    <location>
        <position position="301"/>
    </location>
</feature>
<evidence type="ECO:0000256" key="5">
    <source>
        <dbReference type="ARBA" id="ARBA00022801"/>
    </source>
</evidence>
<keyword evidence="2 7" id="KW-0645">Protease</keyword>
<dbReference type="GeneID" id="11498576"/>
<evidence type="ECO:0000256" key="7">
    <source>
        <dbReference type="RuleBase" id="RU000454"/>
    </source>
</evidence>
<dbReference type="InterPro" id="IPR001461">
    <property type="entry name" value="Aspartic_peptidase_A1"/>
</dbReference>
<feature type="domain" description="Peptidase A1" evidence="9">
    <location>
        <begin position="56"/>
        <end position="411"/>
    </location>
</feature>
<dbReference type="GO" id="GO:0071444">
    <property type="term" value="P:cellular response to pheromone"/>
    <property type="evidence" value="ECO:0007669"/>
    <property type="project" value="EnsemblFungi"/>
</dbReference>
<reference evidence="10 11" key="1">
    <citation type="journal article" date="2011" name="Proc. Natl. Acad. Sci. U.S.A.">
        <title>Evolutionary erosion of yeast sex chromosomes by mating-type switching accidents.</title>
        <authorList>
            <person name="Gordon J.L."/>
            <person name="Armisen D."/>
            <person name="Proux-Wera E."/>
            <person name="Oheigeartaigh S.S."/>
            <person name="Byrne K.P."/>
            <person name="Wolfe K.H."/>
        </authorList>
    </citation>
    <scope>NUCLEOTIDE SEQUENCE [LARGE SCALE GENOMIC DNA]</scope>
    <source>
        <strain evidence="11">ATCC 10597 / BCRC 20456 / CBS 421 / NBRC 0211 / NRRL Y-12639</strain>
    </source>
</reference>
<sequence length="547" mass="60451">MTQSRINPFICCIYVLSLLCLSSNVSSRPLSNRINKRNDISGHLHMKLEHIQQTYYATTLQVGTPPQNITVLLDSGSSDFWLMDSKNPFCMENYCNSTEIPKYNNDLITQNLTIDCSYFNKYNPEISSTYQKLPNDNSRFYLQYTDGSFEDGIWSKETVQIDNYNITSLQLAVANYATTPVGGLLGISFPRRESVKGYDGALNEYYPNFPQVLKNENIIDIVLYSMYLNDLNQDGSLLFGAIDTSKFEGDMITYPMVNVYPNVVDKPATLALTIQGVAAQNTNDCTQNETFMTSKFPVLLDSGTTLMSAPKELADKMADFVNATYSEDDRIYILNCPSQEVLNDIEYIFDFGGLQVKIPLEKFILPSDDGSGPCAFGVLPETTTDRMVLGDIFLSFVYAVFDLDHYQISLANINKNANSESNEDSIINIPSNGAIPGAKVATVKPWSTHEPITVTTNIVSSCKAPSHSTIHKESSSKLTDQSTATATSVNIISKSTNIVTSTPTVPSSQKGNLKNSISMKYVTKTETALSTVLIGVCSNVAYTKILL</sequence>
<dbReference type="PANTHER" id="PTHR47966:SF65">
    <property type="entry name" value="ASPARTIC-TYPE ENDOPEPTIDASE"/>
    <property type="match status" value="1"/>
</dbReference>
<evidence type="ECO:0000256" key="2">
    <source>
        <dbReference type="ARBA" id="ARBA00022670"/>
    </source>
</evidence>
<feature type="chain" id="PRO_5003410779" description="Peptidase A1 domain-containing protein" evidence="8">
    <location>
        <begin position="28"/>
        <end position="547"/>
    </location>
</feature>
<keyword evidence="5 7" id="KW-0378">Hydrolase</keyword>
<dbReference type="PANTHER" id="PTHR47966">
    <property type="entry name" value="BETA-SITE APP-CLEAVING ENZYME, ISOFORM A-RELATED"/>
    <property type="match status" value="1"/>
</dbReference>
<evidence type="ECO:0000256" key="6">
    <source>
        <dbReference type="PIRSR" id="PIRSR601461-1"/>
    </source>
</evidence>